<feature type="transmembrane region" description="Helical" evidence="16">
    <location>
        <begin position="177"/>
        <end position="201"/>
    </location>
</feature>
<evidence type="ECO:0000256" key="15">
    <source>
        <dbReference type="SAM" id="MobiDB-lite"/>
    </source>
</evidence>
<dbReference type="FunCoup" id="A0A7M7H1B0">
    <property type="interactions" value="1297"/>
</dbReference>
<dbReference type="Gene3D" id="3.30.40.10">
    <property type="entry name" value="Zinc/RING finger domain, C3HC4 (zinc finger)"/>
    <property type="match status" value="1"/>
</dbReference>
<dbReference type="GeneID" id="100122814"/>
<dbReference type="InterPro" id="IPR003137">
    <property type="entry name" value="PA_domain"/>
</dbReference>
<comment type="pathway">
    <text evidence="2">Protein modification; protein ubiquitination.</text>
</comment>
<dbReference type="AlphaFoldDB" id="A0A7M7H1B0"/>
<dbReference type="FunFam" id="3.30.40.10:FF:000429">
    <property type="entry name" value="E3 ubiquitin-protein ligase RNF13"/>
    <property type="match status" value="1"/>
</dbReference>
<dbReference type="EnsemblMetazoa" id="XM_008203639">
    <property type="protein sequence ID" value="XP_008201861"/>
    <property type="gene ID" value="GeneID_100122814"/>
</dbReference>
<keyword evidence="5 16" id="KW-0812">Transmembrane</keyword>
<keyword evidence="19" id="KW-1185">Reference proteome</keyword>
<dbReference type="RefSeq" id="XP_016841648.1">
    <property type="nucleotide sequence ID" value="XM_016986159.3"/>
</dbReference>
<dbReference type="SMART" id="SM00184">
    <property type="entry name" value="RING"/>
    <property type="match status" value="1"/>
</dbReference>
<evidence type="ECO:0000256" key="13">
    <source>
        <dbReference type="ARBA" id="ARBA00046288"/>
    </source>
</evidence>
<dbReference type="OrthoDB" id="8062037at2759"/>
<evidence type="ECO:0000256" key="7">
    <source>
        <dbReference type="ARBA" id="ARBA00022729"/>
    </source>
</evidence>
<dbReference type="RefSeq" id="XP_008201861.1">
    <property type="nucleotide sequence ID" value="XM_008203639.4"/>
</dbReference>
<dbReference type="Proteomes" id="UP000002358">
    <property type="component" value="Chromosome 5"/>
</dbReference>
<name>A0A7M7H1B0_NASVI</name>
<evidence type="ECO:0000256" key="11">
    <source>
        <dbReference type="ARBA" id="ARBA00023136"/>
    </source>
</evidence>
<keyword evidence="11 16" id="KW-0472">Membrane</keyword>
<feature type="compositionally biased region" description="Acidic residues" evidence="15">
    <location>
        <begin position="289"/>
        <end position="298"/>
    </location>
</feature>
<proteinExistence type="predicted"/>
<dbReference type="InParanoid" id="A0A7M7H1B0"/>
<accession>A0A7M7H1B0</accession>
<dbReference type="EnsemblMetazoa" id="XM_016986159">
    <property type="protein sequence ID" value="XP_016841648"/>
    <property type="gene ID" value="GeneID_100122814"/>
</dbReference>
<dbReference type="RefSeq" id="XP_008201872.1">
    <property type="nucleotide sequence ID" value="XM_008203650.4"/>
</dbReference>
<evidence type="ECO:0000256" key="12">
    <source>
        <dbReference type="ARBA" id="ARBA00023180"/>
    </source>
</evidence>
<evidence type="ECO:0000256" key="14">
    <source>
        <dbReference type="PROSITE-ProRule" id="PRU00175"/>
    </source>
</evidence>
<dbReference type="Pfam" id="PF02225">
    <property type="entry name" value="PA"/>
    <property type="match status" value="1"/>
</dbReference>
<dbReference type="PROSITE" id="PS50089">
    <property type="entry name" value="ZF_RING_2"/>
    <property type="match status" value="1"/>
</dbReference>
<evidence type="ECO:0000256" key="3">
    <source>
        <dbReference type="ARBA" id="ARBA00012483"/>
    </source>
</evidence>
<dbReference type="GO" id="GO:0061630">
    <property type="term" value="F:ubiquitin protein ligase activity"/>
    <property type="evidence" value="ECO:0007669"/>
    <property type="project" value="UniProtKB-EC"/>
</dbReference>
<dbReference type="InterPro" id="IPR013083">
    <property type="entry name" value="Znf_RING/FYVE/PHD"/>
</dbReference>
<dbReference type="PANTHER" id="PTHR47168:SF1">
    <property type="entry name" value="OS02G0798600 PROTEIN"/>
    <property type="match status" value="1"/>
</dbReference>
<evidence type="ECO:0000259" key="17">
    <source>
        <dbReference type="PROSITE" id="PS50089"/>
    </source>
</evidence>
<sequence length="474" mass="52521">MLKSCSNQPTQLWFMVLTICVGYLNADILVFNAEDTHKVEQGFRDLPARFGGMIPAEGIKGIVIYADPPQACHDIKSPPTNNTKYSGNNWIVLIARQNCSFEDKIRNAQKAGYDAAIVHNVNSNELEPMSAKDSTNITIPSVFVSEFTGSLLKEVYLYDEGYFVLINDLPLNINTHLLLPFAIVVGICFLVMVIFMVVRCIKDRRRQRRHRLPNSSLKKIPTHKYTKGDPYETCAICLEDYVENEKLRVLPCAHAYHTKCIDPWLTKNRRVCPVCKRKVFAADERVETDSESDSDADDSTPLIRDGGRSGTQGGTFEPQTENPFRRPRQRHRRDSQNSGSSYDSAVGETNAGNDEAGGGRVRVEIDDGDSIGHVDSTSRSVFLVSDCHSINDISCAGEMPDFDRSVSSTKPHTVNLSVDIDENSALDANHHAVERHGRGAPRAGASNPIPPSGDSRTPVTDIIRSLSDDNDVIV</sequence>
<dbReference type="Gene3D" id="3.50.30.30">
    <property type="match status" value="1"/>
</dbReference>
<keyword evidence="4" id="KW-0808">Transferase</keyword>
<evidence type="ECO:0000256" key="2">
    <source>
        <dbReference type="ARBA" id="ARBA00004906"/>
    </source>
</evidence>
<comment type="catalytic activity">
    <reaction evidence="1">
        <text>S-ubiquitinyl-[E2 ubiquitin-conjugating enzyme]-L-cysteine + [acceptor protein]-L-lysine = [E2 ubiquitin-conjugating enzyme]-L-cysteine + N(6)-ubiquitinyl-[acceptor protein]-L-lysine.</text>
        <dbReference type="EC" id="2.3.2.27"/>
    </reaction>
</comment>
<evidence type="ECO:0000256" key="10">
    <source>
        <dbReference type="ARBA" id="ARBA00022989"/>
    </source>
</evidence>
<keyword evidence="8 14" id="KW-0863">Zinc-finger</keyword>
<evidence type="ECO:0000256" key="5">
    <source>
        <dbReference type="ARBA" id="ARBA00022692"/>
    </source>
</evidence>
<reference evidence="18" key="1">
    <citation type="submission" date="2021-01" db="UniProtKB">
        <authorList>
            <consortium name="EnsemblMetazoa"/>
        </authorList>
    </citation>
    <scope>IDENTIFICATION</scope>
</reference>
<evidence type="ECO:0000256" key="6">
    <source>
        <dbReference type="ARBA" id="ARBA00022723"/>
    </source>
</evidence>
<keyword evidence="12" id="KW-0325">Glycoprotein</keyword>
<dbReference type="EnsemblMetazoa" id="XM_032600064">
    <property type="protein sequence ID" value="XP_032455955"/>
    <property type="gene ID" value="GeneID_100122814"/>
</dbReference>
<dbReference type="GO" id="GO:0005737">
    <property type="term" value="C:cytoplasm"/>
    <property type="evidence" value="ECO:0007669"/>
    <property type="project" value="UniProtKB-ARBA"/>
</dbReference>
<dbReference type="GO" id="GO:0008270">
    <property type="term" value="F:zinc ion binding"/>
    <property type="evidence" value="ECO:0007669"/>
    <property type="project" value="UniProtKB-KW"/>
</dbReference>
<feature type="region of interest" description="Disordered" evidence="15">
    <location>
        <begin position="286"/>
        <end position="375"/>
    </location>
</feature>
<dbReference type="InterPro" id="IPR046450">
    <property type="entry name" value="PA_dom_sf"/>
</dbReference>
<dbReference type="InterPro" id="IPR044744">
    <property type="entry name" value="ZNRF4/RNF13/RNF167_PA"/>
</dbReference>
<dbReference type="FunFam" id="3.50.30.30:FF:000026">
    <property type="entry name" value="E3 ubiquitin-protein ligase RNF13"/>
    <property type="match status" value="1"/>
</dbReference>
<evidence type="ECO:0000313" key="19">
    <source>
        <dbReference type="Proteomes" id="UP000002358"/>
    </source>
</evidence>
<feature type="transmembrane region" description="Helical" evidence="16">
    <location>
        <begin position="12"/>
        <end position="31"/>
    </location>
</feature>
<dbReference type="InterPro" id="IPR051653">
    <property type="entry name" value="E3_ligase_sorting_rcpt"/>
</dbReference>
<evidence type="ECO:0000256" key="9">
    <source>
        <dbReference type="ARBA" id="ARBA00022833"/>
    </source>
</evidence>
<organism evidence="18 19">
    <name type="scientific">Nasonia vitripennis</name>
    <name type="common">Parasitic wasp</name>
    <dbReference type="NCBI Taxonomy" id="7425"/>
    <lineage>
        <taxon>Eukaryota</taxon>
        <taxon>Metazoa</taxon>
        <taxon>Ecdysozoa</taxon>
        <taxon>Arthropoda</taxon>
        <taxon>Hexapoda</taxon>
        <taxon>Insecta</taxon>
        <taxon>Pterygota</taxon>
        <taxon>Neoptera</taxon>
        <taxon>Endopterygota</taxon>
        <taxon>Hymenoptera</taxon>
        <taxon>Apocrita</taxon>
        <taxon>Proctotrupomorpha</taxon>
        <taxon>Chalcidoidea</taxon>
        <taxon>Pteromalidae</taxon>
        <taxon>Pteromalinae</taxon>
        <taxon>Nasonia</taxon>
    </lineage>
</organism>
<protein>
    <recommendedName>
        <fullName evidence="3">RING-type E3 ubiquitin transferase</fullName>
        <ecNumber evidence="3">2.3.2.27</ecNumber>
    </recommendedName>
</protein>
<dbReference type="PANTHER" id="PTHR47168">
    <property type="entry name" value="RING ZINC FINGER DOMAIN SUPERFAMILY PROTEIN-RELATED"/>
    <property type="match status" value="1"/>
</dbReference>
<evidence type="ECO:0000256" key="1">
    <source>
        <dbReference type="ARBA" id="ARBA00000900"/>
    </source>
</evidence>
<evidence type="ECO:0000256" key="8">
    <source>
        <dbReference type="ARBA" id="ARBA00022771"/>
    </source>
</evidence>
<evidence type="ECO:0000256" key="16">
    <source>
        <dbReference type="SAM" id="Phobius"/>
    </source>
</evidence>
<dbReference type="SUPFAM" id="SSF57850">
    <property type="entry name" value="RING/U-box"/>
    <property type="match status" value="1"/>
</dbReference>
<dbReference type="EnsemblMetazoa" id="XM_008203656">
    <property type="protein sequence ID" value="XP_008201878"/>
    <property type="gene ID" value="GeneID_100122814"/>
</dbReference>
<dbReference type="SMR" id="A0A7M7H1B0"/>
<evidence type="ECO:0000256" key="4">
    <source>
        <dbReference type="ARBA" id="ARBA00022679"/>
    </source>
</evidence>
<keyword evidence="10 16" id="KW-1133">Transmembrane helix</keyword>
<dbReference type="CDD" id="cd02123">
    <property type="entry name" value="PA_C_RZF_like"/>
    <property type="match status" value="1"/>
</dbReference>
<dbReference type="EC" id="2.3.2.27" evidence="3"/>
<dbReference type="EnsemblMetazoa" id="XM_008203650">
    <property type="protein sequence ID" value="XP_008201872"/>
    <property type="gene ID" value="GeneID_100122814"/>
</dbReference>
<keyword evidence="6" id="KW-0479">Metal-binding</keyword>
<dbReference type="InterPro" id="IPR001841">
    <property type="entry name" value="Znf_RING"/>
</dbReference>
<dbReference type="CTD" id="11342"/>
<dbReference type="GO" id="GO:0012505">
    <property type="term" value="C:endomembrane system"/>
    <property type="evidence" value="ECO:0007669"/>
    <property type="project" value="UniProtKB-SubCell"/>
</dbReference>
<dbReference type="SUPFAM" id="SSF52025">
    <property type="entry name" value="PA domain"/>
    <property type="match status" value="1"/>
</dbReference>
<comment type="subcellular location">
    <subcellularLocation>
        <location evidence="13">Endomembrane system</location>
        <topology evidence="13">Single-pass type I membrane protein</topology>
    </subcellularLocation>
</comment>
<dbReference type="RefSeq" id="XP_008201878.1">
    <property type="nucleotide sequence ID" value="XM_008203656.4"/>
</dbReference>
<keyword evidence="9" id="KW-0862">Zinc</keyword>
<keyword evidence="7" id="KW-0732">Signal</keyword>
<dbReference type="RefSeq" id="XP_032455955.1">
    <property type="nucleotide sequence ID" value="XM_032600064.1"/>
</dbReference>
<evidence type="ECO:0000313" key="18">
    <source>
        <dbReference type="EnsemblMetazoa" id="XP_008201861"/>
    </source>
</evidence>
<feature type="domain" description="RING-type" evidence="17">
    <location>
        <begin position="234"/>
        <end position="276"/>
    </location>
</feature>
<dbReference type="Pfam" id="PF13639">
    <property type="entry name" value="zf-RING_2"/>
    <property type="match status" value="1"/>
</dbReference>
<feature type="region of interest" description="Disordered" evidence="15">
    <location>
        <begin position="434"/>
        <end position="474"/>
    </location>
</feature>